<reference evidence="13 14" key="1">
    <citation type="submission" date="2011-01" db="EMBL/GenBank/DDBJ databases">
        <authorList>
            <person name="Weinstock G."/>
            <person name="Sodergren E."/>
            <person name="Clifton S."/>
            <person name="Fulton L."/>
            <person name="Fulton B."/>
            <person name="Courtney L."/>
            <person name="Fronick C."/>
            <person name="Harrison M."/>
            <person name="Strong C."/>
            <person name="Farmer C."/>
            <person name="Delahaunty K."/>
            <person name="Markovic C."/>
            <person name="Hall O."/>
            <person name="Minx P."/>
            <person name="Tomlinson C."/>
            <person name="Mitreva M."/>
            <person name="Hou S."/>
            <person name="Chen J."/>
            <person name="Wollam A."/>
            <person name="Pepin K.H."/>
            <person name="Johnson M."/>
            <person name="Bhonagiri V."/>
            <person name="Zhang X."/>
            <person name="Suruliraj S."/>
            <person name="Warren W."/>
            <person name="Chinwalla A."/>
            <person name="Mardis E.R."/>
            <person name="Wilson R.K."/>
        </authorList>
    </citation>
    <scope>NUCLEOTIDE SEQUENCE [LARGE SCALE GENOMIC DNA]</scope>
    <source>
        <strain evidence="14">DSM 22608 / JCM 16073 / KCTC 15190 / YIT 12066</strain>
    </source>
</reference>
<feature type="binding site" evidence="9">
    <location>
        <position position="14"/>
    </location>
    <ligand>
        <name>NADPH</name>
        <dbReference type="ChEBI" id="CHEBI:57783"/>
    </ligand>
</feature>
<dbReference type="EMBL" id="AEVO01000042">
    <property type="protein sequence ID" value="EFY07286.1"/>
    <property type="molecule type" value="Genomic_DNA"/>
</dbReference>
<dbReference type="FunFam" id="3.40.50.720:FF:000045">
    <property type="entry name" value="1-deoxy-D-xylulose 5-phosphate reductoisomerase"/>
    <property type="match status" value="1"/>
</dbReference>
<dbReference type="HAMAP" id="MF_00183">
    <property type="entry name" value="DXP_reductoisom"/>
    <property type="match status" value="1"/>
</dbReference>
<dbReference type="Gene3D" id="1.10.1740.10">
    <property type="match status" value="1"/>
</dbReference>
<feature type="binding site" evidence="9">
    <location>
        <position position="126"/>
    </location>
    <ligand>
        <name>1-deoxy-D-xylulose 5-phosphate</name>
        <dbReference type="ChEBI" id="CHEBI:57792"/>
    </ligand>
</feature>
<protein>
    <recommendedName>
        <fullName evidence="9">1-deoxy-D-xylulose 5-phosphate reductoisomerase</fullName>
        <shortName evidence="9">DXP reductoisomerase</shortName>
        <ecNumber evidence="9">1.1.1.267</ecNumber>
    </recommendedName>
    <alternativeName>
        <fullName evidence="9">1-deoxyxylulose-5-phosphate reductoisomerase</fullName>
    </alternativeName>
    <alternativeName>
        <fullName evidence="9">2-C-methyl-D-erythritol 4-phosphate synthase</fullName>
    </alternativeName>
</protein>
<dbReference type="SUPFAM" id="SSF69055">
    <property type="entry name" value="1-deoxy-D-xylulose-5-phosphate reductoisomerase, C-terminal domain"/>
    <property type="match status" value="1"/>
</dbReference>
<keyword evidence="9" id="KW-0460">Magnesium</keyword>
<feature type="binding site" evidence="9">
    <location>
        <position position="153"/>
    </location>
    <ligand>
        <name>Mn(2+)</name>
        <dbReference type="ChEBI" id="CHEBI:29035"/>
    </ligand>
</feature>
<comment type="catalytic activity">
    <reaction evidence="8">
        <text>2-C-methyl-D-erythritol 4-phosphate + NADP(+) = 1-deoxy-D-xylulose 5-phosphate + NADPH + H(+)</text>
        <dbReference type="Rhea" id="RHEA:13717"/>
        <dbReference type="ChEBI" id="CHEBI:15378"/>
        <dbReference type="ChEBI" id="CHEBI:57783"/>
        <dbReference type="ChEBI" id="CHEBI:57792"/>
        <dbReference type="ChEBI" id="CHEBI:58262"/>
        <dbReference type="ChEBI" id="CHEBI:58349"/>
        <dbReference type="EC" id="1.1.1.267"/>
    </reaction>
    <physiologicalReaction direction="right-to-left" evidence="8">
        <dbReference type="Rhea" id="RHEA:13719"/>
    </physiologicalReaction>
</comment>
<sequence length="397" mass="42154">MKTKITLLGATGSIGSSTLDVIAANPDKYELYAAACGHNVEKMLDIIRNFSPKRVAVYDKDAACRLKDACTLNNLSCDILAGANGVVEIAADQEGGYVVAAIVGAMGLPPVLAAVKRGAVIGLANKEALVMSGKLFFNEVKKYGAKVLPIDSEHSAIFQCLPQSAQENLGSCDLKGCGVDKILLTGSGGPFRTIELEKLQDVTPSMAVNHPVWSMGPKISVDSSTMMNKGLEFIEARYLFNASDDDVKVVVHPQSVVHSMVSYIDGAVLAQLGNPDMKTPIARALAYPQRVVSGVGGLDFCSLKALTFEQPDFKRYPCLALAMQASKLGQGATTALNAANEVAVEAFLNGACRYLDIASLCAQSLDAFGGESPYSLEEIFELDAKVRDYIKAAVARM</sequence>
<feature type="binding site" evidence="9">
    <location>
        <position position="12"/>
    </location>
    <ligand>
        <name>NADPH</name>
        <dbReference type="ChEBI" id="CHEBI:57783"/>
    </ligand>
</feature>
<keyword evidence="14" id="KW-1185">Reference proteome</keyword>
<dbReference type="eggNOG" id="COG0743">
    <property type="taxonomic scope" value="Bacteria"/>
</dbReference>
<feature type="binding site" evidence="9">
    <location>
        <position position="11"/>
    </location>
    <ligand>
        <name>NADPH</name>
        <dbReference type="ChEBI" id="CHEBI:57783"/>
    </ligand>
</feature>
<feature type="binding site" evidence="9">
    <location>
        <position position="37"/>
    </location>
    <ligand>
        <name>NADPH</name>
        <dbReference type="ChEBI" id="CHEBI:57783"/>
    </ligand>
</feature>
<feature type="binding site" evidence="9">
    <location>
        <position position="39"/>
    </location>
    <ligand>
        <name>NADPH</name>
        <dbReference type="ChEBI" id="CHEBI:57783"/>
    </ligand>
</feature>
<feature type="binding site" evidence="9">
    <location>
        <position position="152"/>
    </location>
    <ligand>
        <name>1-deoxy-D-xylulose 5-phosphate</name>
        <dbReference type="ChEBI" id="CHEBI:57792"/>
    </ligand>
</feature>
<keyword evidence="7 9" id="KW-0414">Isoprene biosynthesis</keyword>
<dbReference type="UniPathway" id="UPA00056">
    <property type="reaction ID" value="UER00092"/>
</dbReference>
<evidence type="ECO:0000256" key="2">
    <source>
        <dbReference type="ARBA" id="ARBA00006825"/>
    </source>
</evidence>
<feature type="binding site" evidence="9">
    <location>
        <position position="229"/>
    </location>
    <ligand>
        <name>1-deoxy-D-xylulose 5-phosphate</name>
        <dbReference type="ChEBI" id="CHEBI:57792"/>
    </ligand>
</feature>
<evidence type="ECO:0000313" key="14">
    <source>
        <dbReference type="Proteomes" id="UP000018458"/>
    </source>
</evidence>
<dbReference type="OrthoDB" id="9806546at2"/>
<comment type="function">
    <text evidence="9">Catalyzes the NADPH-dependent rearrangement and reduction of 1-deoxy-D-xylulose-5-phosphate (DXP) to 2-C-methyl-D-erythritol 4-phosphate (MEP).</text>
</comment>
<gene>
    <name evidence="9 13" type="primary">dxr</name>
    <name evidence="13" type="ORF">HMPREF9444_00867</name>
</gene>
<evidence type="ECO:0000256" key="7">
    <source>
        <dbReference type="ARBA" id="ARBA00023229"/>
    </source>
</evidence>
<dbReference type="HOGENOM" id="CLU_035714_4_0_6"/>
<feature type="binding site" evidence="9">
    <location>
        <position position="151"/>
    </location>
    <ligand>
        <name>Mn(2+)</name>
        <dbReference type="ChEBI" id="CHEBI:29035"/>
    </ligand>
</feature>
<feature type="binding site" evidence="9">
    <location>
        <position position="228"/>
    </location>
    <ligand>
        <name>1-deoxy-D-xylulose 5-phosphate</name>
        <dbReference type="ChEBI" id="CHEBI:57792"/>
    </ligand>
</feature>
<dbReference type="PANTHER" id="PTHR30525">
    <property type="entry name" value="1-DEOXY-D-XYLULOSE 5-PHOSPHATE REDUCTOISOMERASE"/>
    <property type="match status" value="1"/>
</dbReference>
<feature type="binding site" evidence="9">
    <location>
        <position position="13"/>
    </location>
    <ligand>
        <name>NADPH</name>
        <dbReference type="ChEBI" id="CHEBI:57783"/>
    </ligand>
</feature>
<dbReference type="GO" id="GO:0030604">
    <property type="term" value="F:1-deoxy-D-xylulose-5-phosphate reductoisomerase activity"/>
    <property type="evidence" value="ECO:0007669"/>
    <property type="project" value="UniProtKB-UniRule"/>
</dbReference>
<evidence type="ECO:0000313" key="13">
    <source>
        <dbReference type="EMBL" id="EFY07286.1"/>
    </source>
</evidence>
<dbReference type="GO" id="GO:0016853">
    <property type="term" value="F:isomerase activity"/>
    <property type="evidence" value="ECO:0007669"/>
    <property type="project" value="UniProtKB-KW"/>
</dbReference>
<dbReference type="GO" id="GO:0030145">
    <property type="term" value="F:manganese ion binding"/>
    <property type="evidence" value="ECO:0007669"/>
    <property type="project" value="TreeGrafter"/>
</dbReference>
<dbReference type="InterPro" id="IPR026877">
    <property type="entry name" value="DXPR_C"/>
</dbReference>
<keyword evidence="13" id="KW-0413">Isomerase</keyword>
<feature type="binding site" evidence="9">
    <location>
        <position position="232"/>
    </location>
    <ligand>
        <name>Mn(2+)</name>
        <dbReference type="ChEBI" id="CHEBI:29035"/>
    </ligand>
</feature>
<organism evidence="13 14">
    <name type="scientific">Succinatimonas hippei (strain DSM 22608 / JCM 16073 / KCTC 15190 / YIT 12066)</name>
    <dbReference type="NCBI Taxonomy" id="762983"/>
    <lineage>
        <taxon>Bacteria</taxon>
        <taxon>Pseudomonadati</taxon>
        <taxon>Pseudomonadota</taxon>
        <taxon>Gammaproteobacteria</taxon>
        <taxon>Aeromonadales</taxon>
        <taxon>Succinivibrionaceae</taxon>
        <taxon>Succinatimonas</taxon>
    </lineage>
</organism>
<proteinExistence type="inferred from homology"/>
<keyword evidence="5 9" id="KW-0560">Oxidoreductase</keyword>
<feature type="binding site" evidence="9">
    <location>
        <position position="223"/>
    </location>
    <ligand>
        <name>1-deoxy-D-xylulose 5-phosphate</name>
        <dbReference type="ChEBI" id="CHEBI:57792"/>
    </ligand>
</feature>
<comment type="pathway">
    <text evidence="1 9">Isoprenoid biosynthesis; isopentenyl diphosphate biosynthesis via DXP pathway; isopentenyl diphosphate from 1-deoxy-D-xylulose 5-phosphate: step 1/6.</text>
</comment>
<dbReference type="InterPro" id="IPR036169">
    <property type="entry name" value="DXPR_C_sf"/>
</dbReference>
<dbReference type="EC" id="1.1.1.267" evidence="9"/>
<dbReference type="NCBIfam" id="TIGR00243">
    <property type="entry name" value="Dxr"/>
    <property type="match status" value="1"/>
</dbReference>
<comment type="caution">
    <text evidence="9">Lacks conserved residue(s) required for the propagation of feature annotation.</text>
</comment>
<comment type="caution">
    <text evidence="13">The sequence shown here is derived from an EMBL/GenBank/DDBJ whole genome shotgun (WGS) entry which is preliminary data.</text>
</comment>
<keyword evidence="3 9" id="KW-0479">Metal-binding</keyword>
<feature type="binding site" evidence="9">
    <location>
        <position position="187"/>
    </location>
    <ligand>
        <name>1-deoxy-D-xylulose 5-phosphate</name>
        <dbReference type="ChEBI" id="CHEBI:57792"/>
    </ligand>
</feature>
<comment type="cofactor">
    <cofactor evidence="9">
        <name>Mg(2+)</name>
        <dbReference type="ChEBI" id="CHEBI:18420"/>
    </cofactor>
    <cofactor evidence="9">
        <name>Mn(2+)</name>
        <dbReference type="ChEBI" id="CHEBI:29035"/>
    </cofactor>
</comment>
<feature type="binding site" evidence="9">
    <location>
        <position position="216"/>
    </location>
    <ligand>
        <name>NADPH</name>
        <dbReference type="ChEBI" id="CHEBI:57783"/>
    </ligand>
</feature>
<name>E8LJI8_SUCHY</name>
<evidence type="ECO:0000256" key="6">
    <source>
        <dbReference type="ARBA" id="ARBA00023211"/>
    </source>
</evidence>
<dbReference type="SUPFAM" id="SSF55347">
    <property type="entry name" value="Glyceraldehyde-3-phosphate dehydrogenase-like, C-terminal domain"/>
    <property type="match status" value="1"/>
</dbReference>
<evidence type="ECO:0000256" key="8">
    <source>
        <dbReference type="ARBA" id="ARBA00048543"/>
    </source>
</evidence>
<dbReference type="Proteomes" id="UP000018458">
    <property type="component" value="Unassembled WGS sequence"/>
</dbReference>
<dbReference type="InterPro" id="IPR013644">
    <property type="entry name" value="DXP_reductoisomerase_C"/>
</dbReference>
<dbReference type="SUPFAM" id="SSF51735">
    <property type="entry name" value="NAD(P)-binding Rossmann-fold domains"/>
    <property type="match status" value="1"/>
</dbReference>
<feature type="domain" description="DXP reductoisomerase C-terminal" evidence="12">
    <location>
        <begin position="272"/>
        <end position="388"/>
    </location>
</feature>
<evidence type="ECO:0000256" key="1">
    <source>
        <dbReference type="ARBA" id="ARBA00005094"/>
    </source>
</evidence>
<dbReference type="InterPro" id="IPR036291">
    <property type="entry name" value="NAD(P)-bd_dom_sf"/>
</dbReference>
<keyword evidence="4 9" id="KW-0521">NADP</keyword>
<evidence type="ECO:0000256" key="5">
    <source>
        <dbReference type="ARBA" id="ARBA00023002"/>
    </source>
</evidence>
<dbReference type="Pfam" id="PF13288">
    <property type="entry name" value="DXPR_C"/>
    <property type="match status" value="1"/>
</dbReference>
<dbReference type="PANTHER" id="PTHR30525:SF0">
    <property type="entry name" value="1-DEOXY-D-XYLULOSE 5-PHOSPHATE REDUCTOISOMERASE, CHLOROPLASTIC"/>
    <property type="match status" value="1"/>
</dbReference>
<comment type="similarity">
    <text evidence="2 9">Belongs to the DXR family.</text>
</comment>
<feature type="domain" description="1-deoxy-D-xylulose 5-phosphate reductoisomerase C-terminal" evidence="11">
    <location>
        <begin position="147"/>
        <end position="240"/>
    </location>
</feature>
<dbReference type="GO" id="GO:0070402">
    <property type="term" value="F:NADPH binding"/>
    <property type="evidence" value="ECO:0007669"/>
    <property type="project" value="InterPro"/>
</dbReference>
<evidence type="ECO:0000256" key="4">
    <source>
        <dbReference type="ARBA" id="ARBA00022857"/>
    </source>
</evidence>
<accession>E8LJI8</accession>
<dbReference type="NCBIfam" id="NF003938">
    <property type="entry name" value="PRK05447.1-1"/>
    <property type="match status" value="1"/>
</dbReference>
<dbReference type="STRING" id="762983.HMPREF9444_00867"/>
<dbReference type="Gene3D" id="3.40.50.720">
    <property type="entry name" value="NAD(P)-binding Rossmann-like Domain"/>
    <property type="match status" value="1"/>
</dbReference>
<feature type="binding site" evidence="9">
    <location>
        <position position="125"/>
    </location>
    <ligand>
        <name>NADPH</name>
        <dbReference type="ChEBI" id="CHEBI:57783"/>
    </ligand>
</feature>
<evidence type="ECO:0000259" key="11">
    <source>
        <dbReference type="Pfam" id="PF08436"/>
    </source>
</evidence>
<feature type="binding site" evidence="9">
    <location>
        <position position="153"/>
    </location>
    <ligand>
        <name>1-deoxy-D-xylulose 5-phosphate</name>
        <dbReference type="ChEBI" id="CHEBI:57792"/>
    </ligand>
</feature>
<evidence type="ECO:0000259" key="12">
    <source>
        <dbReference type="Pfam" id="PF13288"/>
    </source>
</evidence>
<dbReference type="Pfam" id="PF02670">
    <property type="entry name" value="DXP_reductoisom"/>
    <property type="match status" value="1"/>
</dbReference>
<dbReference type="InterPro" id="IPR013512">
    <property type="entry name" value="DXP_reductoisomerase_N"/>
</dbReference>
<dbReference type="AlphaFoldDB" id="E8LJI8"/>
<dbReference type="GO" id="GO:0051484">
    <property type="term" value="P:isopentenyl diphosphate biosynthetic process, methylerythritol 4-phosphate pathway involved in terpenoid biosynthetic process"/>
    <property type="evidence" value="ECO:0007669"/>
    <property type="project" value="TreeGrafter"/>
</dbReference>
<evidence type="ECO:0000259" key="10">
    <source>
        <dbReference type="Pfam" id="PF02670"/>
    </source>
</evidence>
<feature type="domain" description="1-deoxy-D-xylulose 5-phosphate reductoisomerase N-terminal" evidence="10">
    <location>
        <begin position="5"/>
        <end position="133"/>
    </location>
</feature>
<feature type="binding site" evidence="9">
    <location>
        <position position="127"/>
    </location>
    <ligand>
        <name>NADPH</name>
        <dbReference type="ChEBI" id="CHEBI:57783"/>
    </ligand>
</feature>
<dbReference type="PIRSF" id="PIRSF006205">
    <property type="entry name" value="Dxp_reductismrs"/>
    <property type="match status" value="1"/>
</dbReference>
<dbReference type="Pfam" id="PF08436">
    <property type="entry name" value="DXP_redisom_C"/>
    <property type="match status" value="1"/>
</dbReference>
<feature type="binding site" evidence="9">
    <location>
        <position position="232"/>
    </location>
    <ligand>
        <name>1-deoxy-D-xylulose 5-phosphate</name>
        <dbReference type="ChEBI" id="CHEBI:57792"/>
    </ligand>
</feature>
<dbReference type="InterPro" id="IPR003821">
    <property type="entry name" value="DXP_reductoisomerase"/>
</dbReference>
<keyword evidence="6 9" id="KW-0464">Manganese</keyword>
<evidence type="ECO:0000256" key="3">
    <source>
        <dbReference type="ARBA" id="ARBA00022723"/>
    </source>
</evidence>
<dbReference type="RefSeq" id="WP_009143076.1">
    <property type="nucleotide sequence ID" value="NZ_GL830979.1"/>
</dbReference>
<evidence type="ECO:0000256" key="9">
    <source>
        <dbReference type="HAMAP-Rule" id="MF_00183"/>
    </source>
</evidence>
<feature type="binding site" evidence="9">
    <location>
        <position position="210"/>
    </location>
    <ligand>
        <name>1-deoxy-D-xylulose 5-phosphate</name>
        <dbReference type="ChEBI" id="CHEBI:57792"/>
    </ligand>
</feature>